<proteinExistence type="inferred from homology"/>
<evidence type="ECO:0000256" key="4">
    <source>
        <dbReference type="ARBA" id="ARBA00022723"/>
    </source>
</evidence>
<dbReference type="Pfam" id="PF01596">
    <property type="entry name" value="Methyltransf_3"/>
    <property type="match status" value="3"/>
</dbReference>
<keyword evidence="3" id="KW-0949">S-adenosyl-L-methionine</keyword>
<comment type="caution">
    <text evidence="7">The sequence shown here is derived from an EMBL/GenBank/DDBJ whole genome shotgun (WGS) entry which is preliminary data.</text>
</comment>
<dbReference type="PANTHER" id="PTHR10509">
    <property type="entry name" value="O-METHYLTRANSFERASE-RELATED"/>
    <property type="match status" value="1"/>
</dbReference>
<dbReference type="GO" id="GO:0046872">
    <property type="term" value="F:metal ion binding"/>
    <property type="evidence" value="ECO:0007669"/>
    <property type="project" value="UniProtKB-KW"/>
</dbReference>
<reference evidence="7" key="2">
    <citation type="journal article" date="2024" name="Plant">
        <title>Genomic evolution and insights into agronomic trait innovations of Sesamum species.</title>
        <authorList>
            <person name="Miao H."/>
            <person name="Wang L."/>
            <person name="Qu L."/>
            <person name="Liu H."/>
            <person name="Sun Y."/>
            <person name="Le M."/>
            <person name="Wang Q."/>
            <person name="Wei S."/>
            <person name="Zheng Y."/>
            <person name="Lin W."/>
            <person name="Duan Y."/>
            <person name="Cao H."/>
            <person name="Xiong S."/>
            <person name="Wang X."/>
            <person name="Wei L."/>
            <person name="Li C."/>
            <person name="Ma Q."/>
            <person name="Ju M."/>
            <person name="Zhao R."/>
            <person name="Li G."/>
            <person name="Mu C."/>
            <person name="Tian Q."/>
            <person name="Mei H."/>
            <person name="Zhang T."/>
            <person name="Gao T."/>
            <person name="Zhang H."/>
        </authorList>
    </citation>
    <scope>NUCLEOTIDE SEQUENCE</scope>
    <source>
        <strain evidence="7">KEN1</strain>
    </source>
</reference>
<name>A0AAW2UX69_9LAMI</name>
<evidence type="ECO:0000256" key="5">
    <source>
        <dbReference type="ARBA" id="ARBA00022733"/>
    </source>
</evidence>
<dbReference type="SUPFAM" id="SSF53335">
    <property type="entry name" value="S-adenosyl-L-methionine-dependent methyltransferases"/>
    <property type="match status" value="2"/>
</dbReference>
<dbReference type="InterPro" id="IPR002935">
    <property type="entry name" value="SAM_O-MeTrfase"/>
</dbReference>
<evidence type="ECO:0000256" key="1">
    <source>
        <dbReference type="ARBA" id="ARBA00022603"/>
    </source>
</evidence>
<accession>A0AAW2UX69</accession>
<dbReference type="PROSITE" id="PS00018">
    <property type="entry name" value="EF_HAND_1"/>
    <property type="match status" value="1"/>
</dbReference>
<dbReference type="GO" id="GO:0008757">
    <property type="term" value="F:S-adenosylmethionine-dependent methyltransferase activity"/>
    <property type="evidence" value="ECO:0007669"/>
    <property type="project" value="TreeGrafter"/>
</dbReference>
<evidence type="ECO:0000256" key="3">
    <source>
        <dbReference type="ARBA" id="ARBA00022691"/>
    </source>
</evidence>
<dbReference type="PANTHER" id="PTHR10509:SF34">
    <property type="entry name" value="TAPETUM-SPECIFIC METHYLTRANSFERASE 1"/>
    <property type="match status" value="1"/>
</dbReference>
<dbReference type="InterPro" id="IPR029063">
    <property type="entry name" value="SAM-dependent_MTases_sf"/>
</dbReference>
<keyword evidence="2" id="KW-0808">Transferase</keyword>
<dbReference type="GO" id="GO:0009809">
    <property type="term" value="P:lignin biosynthetic process"/>
    <property type="evidence" value="ECO:0007669"/>
    <property type="project" value="UniProtKB-KW"/>
</dbReference>
<evidence type="ECO:0000256" key="6">
    <source>
        <dbReference type="ARBA" id="ARBA00023453"/>
    </source>
</evidence>
<gene>
    <name evidence="7" type="ORF">Slati_3178200</name>
</gene>
<dbReference type="AlphaFoldDB" id="A0AAW2UX69"/>
<keyword evidence="5" id="KW-0438">Lignin biosynthesis</keyword>
<dbReference type="InterPro" id="IPR050362">
    <property type="entry name" value="Cation-dep_OMT"/>
</dbReference>
<dbReference type="CDD" id="cd02440">
    <property type="entry name" value="AdoMet_MTases"/>
    <property type="match status" value="1"/>
</dbReference>
<dbReference type="InterPro" id="IPR018247">
    <property type="entry name" value="EF_Hand_1_Ca_BS"/>
</dbReference>
<dbReference type="EMBL" id="JACGWN010000011">
    <property type="protein sequence ID" value="KAL0421553.1"/>
    <property type="molecule type" value="Genomic_DNA"/>
</dbReference>
<organism evidence="7">
    <name type="scientific">Sesamum latifolium</name>
    <dbReference type="NCBI Taxonomy" id="2727402"/>
    <lineage>
        <taxon>Eukaryota</taxon>
        <taxon>Viridiplantae</taxon>
        <taxon>Streptophyta</taxon>
        <taxon>Embryophyta</taxon>
        <taxon>Tracheophyta</taxon>
        <taxon>Spermatophyta</taxon>
        <taxon>Magnoliopsida</taxon>
        <taxon>eudicotyledons</taxon>
        <taxon>Gunneridae</taxon>
        <taxon>Pentapetalae</taxon>
        <taxon>asterids</taxon>
        <taxon>lamiids</taxon>
        <taxon>Lamiales</taxon>
        <taxon>Pedaliaceae</taxon>
        <taxon>Sesamum</taxon>
    </lineage>
</organism>
<reference evidence="7" key="1">
    <citation type="submission" date="2020-06" db="EMBL/GenBank/DDBJ databases">
        <authorList>
            <person name="Li T."/>
            <person name="Hu X."/>
            <person name="Zhang T."/>
            <person name="Song X."/>
            <person name="Zhang H."/>
            <person name="Dai N."/>
            <person name="Sheng W."/>
            <person name="Hou X."/>
            <person name="Wei L."/>
        </authorList>
    </citation>
    <scope>NUCLEOTIDE SEQUENCE</scope>
    <source>
        <strain evidence="7">KEN1</strain>
        <tissue evidence="7">Leaf</tissue>
    </source>
</reference>
<dbReference type="Gene3D" id="3.40.50.150">
    <property type="entry name" value="Vaccinia Virus protein VP39"/>
    <property type="match status" value="3"/>
</dbReference>
<comment type="similarity">
    <text evidence="6">Belongs to the class I-like SAM-binding methyltransferase superfamily. Cation-dependent O-methyltransferase family.</text>
</comment>
<evidence type="ECO:0000313" key="7">
    <source>
        <dbReference type="EMBL" id="KAL0421553.1"/>
    </source>
</evidence>
<keyword evidence="4" id="KW-0479">Metal-binding</keyword>
<sequence length="377" mass="42567">MKEKFSCTILQSEALTKYLLETSAYPREHEQLKELRKASVEKYQHWSAMNVPADEAQLLSMILKVMNAKKTIEVGVFTGYSLLATALSLPNDGKVIAIDPDREAYETGLPYIEKAGVAHKIQFIGSDAMTAMKEFLENIIAIDPDREAYETGLPFIQKANMAHKIQFIQSDAMKVMNDFLTKYLLETSAYPREHEQLKELRNVTVDKSLMNVPADEGQFLSMLLKIMNAKKTIEVGVFTAIDPDREAYETGLPFIQKANMAHKIQFIQSDAMKVMNDFLTKGEEGTFDFAFVDADKENYINYHELLLKLVKVGGIIAYDNTLWSGTVAASDDDEMQDYLKGCRGHIIKLNSFLANDHRIELAHLSIGDGLTLCKRLK</sequence>
<keyword evidence="1" id="KW-0489">Methyltransferase</keyword>
<protein>
    <submittedName>
        <fullName evidence="7">Flavonoid 3',5'-methyltransferase</fullName>
    </submittedName>
</protein>
<dbReference type="GO" id="GO:0032259">
    <property type="term" value="P:methylation"/>
    <property type="evidence" value="ECO:0007669"/>
    <property type="project" value="UniProtKB-KW"/>
</dbReference>
<evidence type="ECO:0000256" key="2">
    <source>
        <dbReference type="ARBA" id="ARBA00022679"/>
    </source>
</evidence>
<dbReference type="GO" id="GO:0008171">
    <property type="term" value="F:O-methyltransferase activity"/>
    <property type="evidence" value="ECO:0007669"/>
    <property type="project" value="InterPro"/>
</dbReference>
<dbReference type="PROSITE" id="PS51682">
    <property type="entry name" value="SAM_OMT_I"/>
    <property type="match status" value="1"/>
</dbReference>